<comment type="cofactor">
    <cofactor evidence="6">
        <name>Mg(2+)</name>
        <dbReference type="ChEBI" id="CHEBI:18420"/>
    </cofactor>
    <cofactor evidence="6">
        <name>Mn(2+)</name>
        <dbReference type="ChEBI" id="CHEBI:29035"/>
    </cofactor>
    <text evidence="6">Probably binds two magnesium or manganese ions per subunit.</text>
</comment>
<dbReference type="GO" id="GO:0046872">
    <property type="term" value="F:metal ion binding"/>
    <property type="evidence" value="ECO:0007669"/>
    <property type="project" value="UniProtKB-KW"/>
</dbReference>
<evidence type="ECO:0000259" key="8">
    <source>
        <dbReference type="Pfam" id="PF03372"/>
    </source>
</evidence>
<keyword evidence="10" id="KW-1185">Reference proteome</keyword>
<dbReference type="GO" id="GO:0006284">
    <property type="term" value="P:base-excision repair"/>
    <property type="evidence" value="ECO:0007669"/>
    <property type="project" value="TreeGrafter"/>
</dbReference>
<dbReference type="GO" id="GO:0008081">
    <property type="term" value="F:phosphoric diester hydrolase activity"/>
    <property type="evidence" value="ECO:0007669"/>
    <property type="project" value="TreeGrafter"/>
</dbReference>
<feature type="site" description="Interaction with DNA substrate" evidence="7">
    <location>
        <position position="211"/>
    </location>
</feature>
<feature type="binding site" evidence="6">
    <location>
        <position position="126"/>
    </location>
    <ligand>
        <name>Mg(2+)</name>
        <dbReference type="ChEBI" id="CHEBI:18420"/>
        <label>1</label>
    </ligand>
</feature>
<feature type="active site" description="Proton donor/acceptor" evidence="5">
    <location>
        <position position="124"/>
    </location>
</feature>
<evidence type="ECO:0000256" key="1">
    <source>
        <dbReference type="ARBA" id="ARBA00007092"/>
    </source>
</evidence>
<dbReference type="InterPro" id="IPR004808">
    <property type="entry name" value="AP_endonuc_1"/>
</dbReference>
<evidence type="ECO:0000256" key="7">
    <source>
        <dbReference type="PIRSR" id="PIRSR604808-3"/>
    </source>
</evidence>
<dbReference type="Gene3D" id="3.60.10.10">
    <property type="entry name" value="Endonuclease/exonuclease/phosphatase"/>
    <property type="match status" value="1"/>
</dbReference>
<name>S8FSY5_FOMSC</name>
<feature type="site" description="Transition state stabilizer" evidence="7">
    <location>
        <position position="126"/>
    </location>
</feature>
<dbReference type="Proteomes" id="UP000015241">
    <property type="component" value="Unassembled WGS sequence"/>
</dbReference>
<dbReference type="EMBL" id="KE504127">
    <property type="protein sequence ID" value="EPT04336.1"/>
    <property type="molecule type" value="Genomic_DNA"/>
</dbReference>
<keyword evidence="4 6" id="KW-0460">Magnesium</keyword>
<keyword evidence="3" id="KW-0378">Hydrolase</keyword>
<feature type="active site" evidence="5">
    <location>
        <position position="91"/>
    </location>
</feature>
<dbReference type="AlphaFoldDB" id="S8FSY5"/>
<dbReference type="PANTHER" id="PTHR22748:SF6">
    <property type="entry name" value="DNA-(APURINIC OR APYRIMIDINIC SITE) ENDONUCLEASE"/>
    <property type="match status" value="1"/>
</dbReference>
<keyword evidence="2 6" id="KW-0479">Metal-binding</keyword>
<feature type="domain" description="Endonuclease/exonuclease/phosphatase" evidence="8">
    <location>
        <begin position="8"/>
        <end position="211"/>
    </location>
</feature>
<dbReference type="GO" id="GO:0008311">
    <property type="term" value="F:double-stranded DNA 3'-5' DNA exonuclease activity"/>
    <property type="evidence" value="ECO:0007669"/>
    <property type="project" value="TreeGrafter"/>
</dbReference>
<protein>
    <recommendedName>
        <fullName evidence="8">Endonuclease/exonuclease/phosphatase domain-containing protein</fullName>
    </recommendedName>
</protein>
<dbReference type="eggNOG" id="ENOG502SMUP">
    <property type="taxonomic scope" value="Eukaryota"/>
</dbReference>
<evidence type="ECO:0000256" key="4">
    <source>
        <dbReference type="ARBA" id="ARBA00022842"/>
    </source>
</evidence>
<keyword evidence="6" id="KW-0464">Manganese</keyword>
<dbReference type="HOGENOM" id="CLU_049840_0_0_1"/>
<dbReference type="InParanoid" id="S8FSY5"/>
<evidence type="ECO:0000313" key="10">
    <source>
        <dbReference type="Proteomes" id="UP000015241"/>
    </source>
</evidence>
<dbReference type="GO" id="GO:0005634">
    <property type="term" value="C:nucleus"/>
    <property type="evidence" value="ECO:0007669"/>
    <property type="project" value="TreeGrafter"/>
</dbReference>
<evidence type="ECO:0000256" key="2">
    <source>
        <dbReference type="ARBA" id="ARBA00022723"/>
    </source>
</evidence>
<dbReference type="OrthoDB" id="2743777at2759"/>
<feature type="binding site" evidence="6">
    <location>
        <position position="211"/>
    </location>
    <ligand>
        <name>Mg(2+)</name>
        <dbReference type="ChEBI" id="CHEBI:18420"/>
        <label>1</label>
    </ligand>
</feature>
<feature type="site" description="Important for catalytic activity" evidence="7">
    <location>
        <position position="185"/>
    </location>
</feature>
<organism evidence="9 10">
    <name type="scientific">Fomitopsis schrenkii</name>
    <name type="common">Brown rot fungus</name>
    <dbReference type="NCBI Taxonomy" id="2126942"/>
    <lineage>
        <taxon>Eukaryota</taxon>
        <taxon>Fungi</taxon>
        <taxon>Dikarya</taxon>
        <taxon>Basidiomycota</taxon>
        <taxon>Agaricomycotina</taxon>
        <taxon>Agaricomycetes</taxon>
        <taxon>Polyporales</taxon>
        <taxon>Fomitopsis</taxon>
    </lineage>
</organism>
<comment type="similarity">
    <text evidence="1">Belongs to the DNA repair enzymes AP/ExoA family.</text>
</comment>
<feature type="binding site" evidence="6">
    <location>
        <position position="210"/>
    </location>
    <ligand>
        <name>Mg(2+)</name>
        <dbReference type="ChEBI" id="CHEBI:18420"/>
        <label>2</label>
    </ligand>
</feature>
<dbReference type="GO" id="GO:0003906">
    <property type="term" value="F:DNA-(apurinic or apyrimidinic site) endonuclease activity"/>
    <property type="evidence" value="ECO:0007669"/>
    <property type="project" value="TreeGrafter"/>
</dbReference>
<evidence type="ECO:0000313" key="9">
    <source>
        <dbReference type="EMBL" id="EPT04336.1"/>
    </source>
</evidence>
<dbReference type="InterPro" id="IPR005135">
    <property type="entry name" value="Endo/exonuclease/phosphatase"/>
</dbReference>
<feature type="active site" description="Proton acceptor" evidence="5">
    <location>
        <position position="211"/>
    </location>
</feature>
<evidence type="ECO:0000256" key="3">
    <source>
        <dbReference type="ARBA" id="ARBA00022801"/>
    </source>
</evidence>
<dbReference type="PANTHER" id="PTHR22748">
    <property type="entry name" value="AP ENDONUCLEASE"/>
    <property type="match status" value="1"/>
</dbReference>
<dbReference type="Pfam" id="PF03372">
    <property type="entry name" value="Exo_endo_phos"/>
    <property type="match status" value="1"/>
</dbReference>
<evidence type="ECO:0000256" key="6">
    <source>
        <dbReference type="PIRSR" id="PIRSR604808-2"/>
    </source>
</evidence>
<accession>S8FSY5</accession>
<feature type="binding site" evidence="6">
    <location>
        <position position="124"/>
    </location>
    <ligand>
        <name>Mg(2+)</name>
        <dbReference type="ChEBI" id="CHEBI:18420"/>
        <label>1</label>
    </ligand>
</feature>
<evidence type="ECO:0000256" key="5">
    <source>
        <dbReference type="PIRSR" id="PIRSR604808-1"/>
    </source>
</evidence>
<dbReference type="InterPro" id="IPR036691">
    <property type="entry name" value="Endo/exonu/phosph_ase_sf"/>
</dbReference>
<dbReference type="SUPFAM" id="SSF56219">
    <property type="entry name" value="DNase I-like"/>
    <property type="match status" value="1"/>
</dbReference>
<gene>
    <name evidence="9" type="ORF">FOMPIDRAFT_1028091</name>
</gene>
<sequence>MKEQRIGLLAIQEAHLNKETVNQIHKMYGRRLRVLYSKDPDTDNARGVAFVINRELTNLNGLKVVELIPGRAMHVELDWHGTQKLTAINVYAPNAASENTTFWEHLRTAALDKGVAHPMMLLGDFNNVEEAIDRVPTKEDPEQVVSSLQNTIREWSLQDGWRTGEPTAKGYTFPQRGSTSGSRLDRIYASKDIMKASDAWDIVTTSIPTDHKLVLAYISTRQCPFIGKGRWVIPTKLLTDIEYIHAIEAARRTALIEMENSKGNRTEEHNPQTIYQALKRNIRSIAQRRLKKLIPKLRITTARLKTEITEIQQKAAFTTSEELQHEAAILQERLQRKVCGE</sequence>
<proteinExistence type="inferred from homology"/>
<reference evidence="9 10" key="1">
    <citation type="journal article" date="2012" name="Science">
        <title>The Paleozoic origin of enzymatic lignin decomposition reconstructed from 31 fungal genomes.</title>
        <authorList>
            <person name="Floudas D."/>
            <person name="Binder M."/>
            <person name="Riley R."/>
            <person name="Barry K."/>
            <person name="Blanchette R.A."/>
            <person name="Henrissat B."/>
            <person name="Martinez A.T."/>
            <person name="Otillar R."/>
            <person name="Spatafora J.W."/>
            <person name="Yadav J.S."/>
            <person name="Aerts A."/>
            <person name="Benoit I."/>
            <person name="Boyd A."/>
            <person name="Carlson A."/>
            <person name="Copeland A."/>
            <person name="Coutinho P.M."/>
            <person name="de Vries R.P."/>
            <person name="Ferreira P."/>
            <person name="Findley K."/>
            <person name="Foster B."/>
            <person name="Gaskell J."/>
            <person name="Glotzer D."/>
            <person name="Gorecki P."/>
            <person name="Heitman J."/>
            <person name="Hesse C."/>
            <person name="Hori C."/>
            <person name="Igarashi K."/>
            <person name="Jurgens J.A."/>
            <person name="Kallen N."/>
            <person name="Kersten P."/>
            <person name="Kohler A."/>
            <person name="Kuees U."/>
            <person name="Kumar T.K.A."/>
            <person name="Kuo A."/>
            <person name="LaButti K."/>
            <person name="Larrondo L.F."/>
            <person name="Lindquist E."/>
            <person name="Ling A."/>
            <person name="Lombard V."/>
            <person name="Lucas S."/>
            <person name="Lundell T."/>
            <person name="Martin R."/>
            <person name="McLaughlin D.J."/>
            <person name="Morgenstern I."/>
            <person name="Morin E."/>
            <person name="Murat C."/>
            <person name="Nagy L.G."/>
            <person name="Nolan M."/>
            <person name="Ohm R.A."/>
            <person name="Patyshakuliyeva A."/>
            <person name="Rokas A."/>
            <person name="Ruiz-Duenas F.J."/>
            <person name="Sabat G."/>
            <person name="Salamov A."/>
            <person name="Samejima M."/>
            <person name="Schmutz J."/>
            <person name="Slot J.C."/>
            <person name="St John F."/>
            <person name="Stenlid J."/>
            <person name="Sun H."/>
            <person name="Sun S."/>
            <person name="Syed K."/>
            <person name="Tsang A."/>
            <person name="Wiebenga A."/>
            <person name="Young D."/>
            <person name="Pisabarro A."/>
            <person name="Eastwood D.C."/>
            <person name="Martin F."/>
            <person name="Cullen D."/>
            <person name="Grigoriev I.V."/>
            <person name="Hibbett D.S."/>
        </authorList>
    </citation>
    <scope>NUCLEOTIDE SEQUENCE</scope>
    <source>
        <strain evidence="10">FP-58527</strain>
    </source>
</reference>